<gene>
    <name evidence="3" type="ORF">F3W81_09050</name>
</gene>
<proteinExistence type="predicted"/>
<protein>
    <submittedName>
        <fullName evidence="3">M24 family metallopeptidase</fullName>
    </submittedName>
</protein>
<dbReference type="InterPro" id="IPR050659">
    <property type="entry name" value="Peptidase_M24B"/>
</dbReference>
<name>A0A7L9WN44_9RHOB</name>
<dbReference type="InterPro" id="IPR001714">
    <property type="entry name" value="Pept_M24_MAP"/>
</dbReference>
<evidence type="ECO:0000313" key="4">
    <source>
        <dbReference type="Proteomes" id="UP000594118"/>
    </source>
</evidence>
<dbReference type="RefSeq" id="WP_193083264.1">
    <property type="nucleotide sequence ID" value="NZ_CP045201.1"/>
</dbReference>
<evidence type="ECO:0000259" key="1">
    <source>
        <dbReference type="Pfam" id="PF00557"/>
    </source>
</evidence>
<dbReference type="GO" id="GO:0004177">
    <property type="term" value="F:aminopeptidase activity"/>
    <property type="evidence" value="ECO:0007669"/>
    <property type="project" value="UniProtKB-ARBA"/>
</dbReference>
<dbReference type="InterPro" id="IPR000587">
    <property type="entry name" value="Creatinase_N"/>
</dbReference>
<organism evidence="3 4">
    <name type="scientific">Pseudooceanicola spongiae</name>
    <dbReference type="NCBI Taxonomy" id="2613965"/>
    <lineage>
        <taxon>Bacteria</taxon>
        <taxon>Pseudomonadati</taxon>
        <taxon>Pseudomonadota</taxon>
        <taxon>Alphaproteobacteria</taxon>
        <taxon>Rhodobacterales</taxon>
        <taxon>Paracoccaceae</taxon>
        <taxon>Pseudooceanicola</taxon>
    </lineage>
</organism>
<dbReference type="Pfam" id="PF00557">
    <property type="entry name" value="Peptidase_M24"/>
    <property type="match status" value="1"/>
</dbReference>
<dbReference type="PANTHER" id="PTHR46112">
    <property type="entry name" value="AMINOPEPTIDASE"/>
    <property type="match status" value="1"/>
</dbReference>
<sequence>MSEHTPPPPPRGFPEAEYHGRLMRAQALMARAGLAALLLSTEAEVRYFTGYLTRFWESPTRAWYLVLPVDGDPVAVIPEIGAHLMRQSWLSDIRTFAAPAPGAPGLDLLAETLEELTPKGSRIGVPSGPETQLRMPLADWATLRGRVARAFRDDANIVAVLRRVKSAPEIAKIAQACAIAGRAFDRVPEMARAGVPLEEVFRRFQMLCLEAGADCVPYIAGAAGAAGYGDVISPATGLPLARGDVLMLDTGAVFDGYFCDFDRNFSVGPPEAAVASAHARLIEATQVGFAAARPGATHADLYRAMAGVLGQRPAGRLGHGLGMQLTEGPSVVPWEDAPLVPGMVLTLEPCLDLGSGRIMVHEEDIALTETGAVWLSQASPAEIRVLEPA</sequence>
<evidence type="ECO:0000259" key="2">
    <source>
        <dbReference type="Pfam" id="PF01321"/>
    </source>
</evidence>
<dbReference type="InterPro" id="IPR029149">
    <property type="entry name" value="Creatin/AminoP/Spt16_N"/>
</dbReference>
<dbReference type="PANTHER" id="PTHR46112:SF2">
    <property type="entry name" value="XAA-PRO AMINOPEPTIDASE P-RELATED"/>
    <property type="match status" value="1"/>
</dbReference>
<dbReference type="CDD" id="cd01066">
    <property type="entry name" value="APP_MetAP"/>
    <property type="match status" value="1"/>
</dbReference>
<dbReference type="InterPro" id="IPR036005">
    <property type="entry name" value="Creatinase/aminopeptidase-like"/>
</dbReference>
<dbReference type="KEGG" id="pshq:F3W81_09050"/>
<dbReference type="Pfam" id="PF01321">
    <property type="entry name" value="Creatinase_N"/>
    <property type="match status" value="1"/>
</dbReference>
<dbReference type="Gene3D" id="3.90.230.10">
    <property type="entry name" value="Creatinase/methionine aminopeptidase superfamily"/>
    <property type="match status" value="1"/>
</dbReference>
<dbReference type="SUPFAM" id="SSF53092">
    <property type="entry name" value="Creatinase/prolidase N-terminal domain"/>
    <property type="match status" value="1"/>
</dbReference>
<accession>A0A7L9WN44</accession>
<dbReference type="SUPFAM" id="SSF55920">
    <property type="entry name" value="Creatinase/aminopeptidase"/>
    <property type="match status" value="1"/>
</dbReference>
<feature type="domain" description="Creatinase N-terminal" evidence="2">
    <location>
        <begin position="21"/>
        <end position="125"/>
    </location>
</feature>
<dbReference type="PRINTS" id="PR00599">
    <property type="entry name" value="MAPEPTIDASE"/>
</dbReference>
<dbReference type="EMBL" id="CP045201">
    <property type="protein sequence ID" value="QOL80948.1"/>
    <property type="molecule type" value="Genomic_DNA"/>
</dbReference>
<dbReference type="AlphaFoldDB" id="A0A7L9WN44"/>
<dbReference type="Proteomes" id="UP000594118">
    <property type="component" value="Chromosome"/>
</dbReference>
<keyword evidence="4" id="KW-1185">Reference proteome</keyword>
<reference evidence="3 4" key="1">
    <citation type="submission" date="2019-10" db="EMBL/GenBank/DDBJ databases">
        <title>Pseudopuniceibacterium sp. HQ09 islated from Antarctica.</title>
        <authorList>
            <person name="Liao L."/>
            <person name="Su S."/>
            <person name="Chen B."/>
            <person name="Yu Y."/>
        </authorList>
    </citation>
    <scope>NUCLEOTIDE SEQUENCE [LARGE SCALE GENOMIC DNA]</scope>
    <source>
        <strain evidence="3 4">HQ09</strain>
    </source>
</reference>
<dbReference type="GO" id="GO:0008235">
    <property type="term" value="F:metalloexopeptidase activity"/>
    <property type="evidence" value="ECO:0007669"/>
    <property type="project" value="UniProtKB-ARBA"/>
</dbReference>
<evidence type="ECO:0000313" key="3">
    <source>
        <dbReference type="EMBL" id="QOL80948.1"/>
    </source>
</evidence>
<dbReference type="Gene3D" id="3.40.350.10">
    <property type="entry name" value="Creatinase/prolidase N-terminal domain"/>
    <property type="match status" value="1"/>
</dbReference>
<dbReference type="InterPro" id="IPR000994">
    <property type="entry name" value="Pept_M24"/>
</dbReference>
<feature type="domain" description="Peptidase M24" evidence="1">
    <location>
        <begin position="172"/>
        <end position="367"/>
    </location>
</feature>